<gene>
    <name evidence="1" type="ORF">METZ01_LOCUS463977</name>
</gene>
<proteinExistence type="predicted"/>
<accession>A0A383AU75</accession>
<organism evidence="1">
    <name type="scientific">marine metagenome</name>
    <dbReference type="NCBI Taxonomy" id="408172"/>
    <lineage>
        <taxon>unclassified sequences</taxon>
        <taxon>metagenomes</taxon>
        <taxon>ecological metagenomes</taxon>
    </lineage>
</organism>
<dbReference type="AlphaFoldDB" id="A0A383AU75"/>
<sequence length="37" mass="4423">VNSGRLVTCYLQEHESNYLELIMRYPPEFMIITSVYL</sequence>
<protein>
    <submittedName>
        <fullName evidence="1">Uncharacterized protein</fullName>
    </submittedName>
</protein>
<feature type="non-terminal residue" evidence="1">
    <location>
        <position position="37"/>
    </location>
</feature>
<evidence type="ECO:0000313" key="1">
    <source>
        <dbReference type="EMBL" id="SVE11123.1"/>
    </source>
</evidence>
<reference evidence="1" key="1">
    <citation type="submission" date="2018-05" db="EMBL/GenBank/DDBJ databases">
        <authorList>
            <person name="Lanie J.A."/>
            <person name="Ng W.-L."/>
            <person name="Kazmierczak K.M."/>
            <person name="Andrzejewski T.M."/>
            <person name="Davidsen T.M."/>
            <person name="Wayne K.J."/>
            <person name="Tettelin H."/>
            <person name="Glass J.I."/>
            <person name="Rusch D."/>
            <person name="Podicherti R."/>
            <person name="Tsui H.-C.T."/>
            <person name="Winkler M.E."/>
        </authorList>
    </citation>
    <scope>NUCLEOTIDE SEQUENCE</scope>
</reference>
<dbReference type="EMBL" id="UINC01194841">
    <property type="protein sequence ID" value="SVE11123.1"/>
    <property type="molecule type" value="Genomic_DNA"/>
</dbReference>
<feature type="non-terminal residue" evidence="1">
    <location>
        <position position="1"/>
    </location>
</feature>
<name>A0A383AU75_9ZZZZ</name>